<dbReference type="InterPro" id="IPR006311">
    <property type="entry name" value="TAT_signal"/>
</dbReference>
<dbReference type="Proteomes" id="UP001321014">
    <property type="component" value="Unassembled WGS sequence"/>
</dbReference>
<dbReference type="Gene3D" id="3.90.760.10">
    <property type="entry name" value="Flavocytochrome c sulphide dehydrogenase, flavin-binding domain"/>
    <property type="match status" value="1"/>
</dbReference>
<proteinExistence type="predicted"/>
<organism evidence="6 7">
    <name type="scientific">Ruegeria marisflavi</name>
    <dbReference type="NCBI Taxonomy" id="2984152"/>
    <lineage>
        <taxon>Bacteria</taxon>
        <taxon>Pseudomonadati</taxon>
        <taxon>Pseudomonadota</taxon>
        <taxon>Alphaproteobacteria</taxon>
        <taxon>Rhodobacterales</taxon>
        <taxon>Roseobacteraceae</taxon>
        <taxon>Ruegeria</taxon>
    </lineage>
</organism>
<dbReference type="InterPro" id="IPR016156">
    <property type="entry name" value="FAD/NAD-linked_Rdtase_dimer_sf"/>
</dbReference>
<dbReference type="Pfam" id="PF21706">
    <property type="entry name" value="FCSD_central"/>
    <property type="match status" value="1"/>
</dbReference>
<dbReference type="Gene3D" id="3.50.50.60">
    <property type="entry name" value="FAD/NAD(P)-binding domain"/>
    <property type="match status" value="2"/>
</dbReference>
<feature type="domain" description="Flavocytochrome c sulphide dehydrogenase flavin-binding" evidence="4">
    <location>
        <begin position="354"/>
        <end position="419"/>
    </location>
</feature>
<evidence type="ECO:0000313" key="7">
    <source>
        <dbReference type="Proteomes" id="UP001321014"/>
    </source>
</evidence>
<evidence type="ECO:0000259" key="4">
    <source>
        <dbReference type="Pfam" id="PF09242"/>
    </source>
</evidence>
<keyword evidence="1" id="KW-0285">Flavoprotein</keyword>
<dbReference type="RefSeq" id="WP_263389293.1">
    <property type="nucleotide sequence ID" value="NZ_JAOVQN010000017.1"/>
</dbReference>
<dbReference type="InterPro" id="IPR015323">
    <property type="entry name" value="FlavoCytC_S_DH_flav-bd"/>
</dbReference>
<evidence type="ECO:0000313" key="6">
    <source>
        <dbReference type="EMBL" id="MCU9839320.1"/>
    </source>
</evidence>
<dbReference type="Pfam" id="PF09242">
    <property type="entry name" value="FCSD-flav_bind"/>
    <property type="match status" value="1"/>
</dbReference>
<dbReference type="Pfam" id="PF07992">
    <property type="entry name" value="Pyr_redox_2"/>
    <property type="match status" value="1"/>
</dbReference>
<dbReference type="PANTHER" id="PTHR43755:SF1">
    <property type="entry name" value="FAD-DEPENDENT PYRIDINE NUCLEOTIDE-DISULPHIDE OXIDOREDUCTASE"/>
    <property type="match status" value="1"/>
</dbReference>
<evidence type="ECO:0000259" key="3">
    <source>
        <dbReference type="Pfam" id="PF07992"/>
    </source>
</evidence>
<name>A0ABT2WWB1_9RHOB</name>
<dbReference type="PROSITE" id="PS51318">
    <property type="entry name" value="TAT"/>
    <property type="match status" value="1"/>
</dbReference>
<accession>A0ABT2WWB1</accession>
<evidence type="ECO:0000259" key="5">
    <source>
        <dbReference type="Pfam" id="PF21706"/>
    </source>
</evidence>
<dbReference type="PANTHER" id="PTHR43755">
    <property type="match status" value="1"/>
</dbReference>
<gene>
    <name evidence="6" type="ORF">OEZ49_16215</name>
</gene>
<feature type="domain" description="Sulfide dehydrogenase [flavocytochrome c] flavoprotein chain central" evidence="5">
    <location>
        <begin position="164"/>
        <end position="278"/>
    </location>
</feature>
<reference evidence="6 7" key="1">
    <citation type="submission" date="2022-10" db="EMBL/GenBank/DDBJ databases">
        <title>Ruegeria sp. nov., isolated from ocean surface water.</title>
        <authorList>
            <person name="He W."/>
            <person name="Wang L."/>
            <person name="Zhang D.-F."/>
        </authorList>
    </citation>
    <scope>NUCLEOTIDE SEQUENCE [LARGE SCALE GENOMIC DNA]</scope>
    <source>
        <strain evidence="6 7">WL0004</strain>
    </source>
</reference>
<dbReference type="SUPFAM" id="SSF51905">
    <property type="entry name" value="FAD/NAD(P)-binding domain"/>
    <property type="match status" value="2"/>
</dbReference>
<dbReference type="InterPro" id="IPR037092">
    <property type="entry name" value="FlavoCytC_S_DH_flav-bd_sf"/>
</dbReference>
<sequence length="420" mass="44378">MKFNRRSFIGTGVAAAAALQAPVVLGAGKPRVVVIGGGAGGATAARYIAKGAAGAIDVTLVEPTRSYYTCFFSNLYIGGFRELSSIAHSYGKLASEYGINVVHDWAVGIDRDARTVSLAGGGVLPYDRLILSPGIDFVGGSVEGWDVSAQNKMPHAYKAGSQSELLKAQIEAMPEGGVFAMVAPPNPYRCPPGPYERVSMIAHVLKERNPTAKIIVADPKDKFSKMALFQEGWGLHYDGMVDWIGPEFGGNNVSVDPEAMTVTIDGEVTKVDACNVIPAQKAGRICELAGINDGNWAPVDGRTMQSRVDENIHVLGDACAQGDMPKSGFSANSQAKVAAMAVRAALTDSKMFPAKFSNTCWSLIGTNDGVKVGATYEATEEKIAKVDGFISATGESAELRQATFEESIGWYAGITSDMFG</sequence>
<dbReference type="InterPro" id="IPR052541">
    <property type="entry name" value="SQRD"/>
</dbReference>
<keyword evidence="7" id="KW-1185">Reference proteome</keyword>
<evidence type="ECO:0000256" key="1">
    <source>
        <dbReference type="ARBA" id="ARBA00022630"/>
    </source>
</evidence>
<dbReference type="InterPro" id="IPR036188">
    <property type="entry name" value="FAD/NAD-bd_sf"/>
</dbReference>
<dbReference type="EMBL" id="JAOVQN010000017">
    <property type="protein sequence ID" value="MCU9839320.1"/>
    <property type="molecule type" value="Genomic_DNA"/>
</dbReference>
<protein>
    <submittedName>
        <fullName evidence="6">NAD(P)/FAD-dependent oxidoreductase</fullName>
    </submittedName>
</protein>
<comment type="caution">
    <text evidence="6">The sequence shown here is derived from an EMBL/GenBank/DDBJ whole genome shotgun (WGS) entry which is preliminary data.</text>
</comment>
<evidence type="ECO:0000256" key="2">
    <source>
        <dbReference type="ARBA" id="ARBA00022827"/>
    </source>
</evidence>
<keyword evidence="2" id="KW-0274">FAD</keyword>
<dbReference type="InterPro" id="IPR023753">
    <property type="entry name" value="FAD/NAD-binding_dom"/>
</dbReference>
<feature type="domain" description="FAD/NAD(P)-binding" evidence="3">
    <location>
        <begin position="31"/>
        <end position="134"/>
    </location>
</feature>
<dbReference type="SUPFAM" id="SSF55424">
    <property type="entry name" value="FAD/NAD-linked reductases, dimerisation (C-terminal) domain"/>
    <property type="match status" value="1"/>
</dbReference>
<dbReference type="InterPro" id="IPR049386">
    <property type="entry name" value="FCSD_central"/>
</dbReference>